<evidence type="ECO:0000259" key="5">
    <source>
        <dbReference type="Pfam" id="PF00891"/>
    </source>
</evidence>
<dbReference type="InterPro" id="IPR012967">
    <property type="entry name" value="COMT_dimerisation"/>
</dbReference>
<dbReference type="InterPro" id="IPR016461">
    <property type="entry name" value="COMT-like"/>
</dbReference>
<proteinExistence type="predicted"/>
<dbReference type="Proteomes" id="UP000070700">
    <property type="component" value="Unassembled WGS sequence"/>
</dbReference>
<keyword evidence="1 7" id="KW-0489">Methyltransferase</keyword>
<dbReference type="PANTHER" id="PTHR43712">
    <property type="entry name" value="PUTATIVE (AFU_ORTHOLOGUE AFUA_4G14580)-RELATED"/>
    <property type="match status" value="1"/>
</dbReference>
<evidence type="ECO:0000256" key="2">
    <source>
        <dbReference type="ARBA" id="ARBA00022679"/>
    </source>
</evidence>
<dbReference type="EMBL" id="KQ947448">
    <property type="protein sequence ID" value="KUJ06291.1"/>
    <property type="molecule type" value="Genomic_DNA"/>
</dbReference>
<keyword evidence="2 7" id="KW-0808">Transferase</keyword>
<gene>
    <name evidence="7" type="ORF">LY89DRAFT_790591</name>
</gene>
<dbReference type="RefSeq" id="XP_018060646.1">
    <property type="nucleotide sequence ID" value="XM_018223387.1"/>
</dbReference>
<dbReference type="Pfam" id="PF00891">
    <property type="entry name" value="Methyltransf_2"/>
    <property type="match status" value="1"/>
</dbReference>
<evidence type="ECO:0000313" key="8">
    <source>
        <dbReference type="Proteomes" id="UP000070700"/>
    </source>
</evidence>
<name>A0A132B1W6_MOLSC</name>
<dbReference type="Gene3D" id="1.10.10.10">
    <property type="entry name" value="Winged helix-like DNA-binding domain superfamily/Winged helix DNA-binding domain"/>
    <property type="match status" value="1"/>
</dbReference>
<dbReference type="GO" id="GO:0032259">
    <property type="term" value="P:methylation"/>
    <property type="evidence" value="ECO:0007669"/>
    <property type="project" value="UniProtKB-KW"/>
</dbReference>
<dbReference type="Pfam" id="PF08100">
    <property type="entry name" value="Dimerisation"/>
    <property type="match status" value="1"/>
</dbReference>
<evidence type="ECO:0000256" key="1">
    <source>
        <dbReference type="ARBA" id="ARBA00022603"/>
    </source>
</evidence>
<dbReference type="InParanoid" id="A0A132B1W6"/>
<feature type="domain" description="O-methyltransferase dimerisation" evidence="6">
    <location>
        <begin position="89"/>
        <end position="153"/>
    </location>
</feature>
<sequence>MAPVSTLQNGLSQNGVSHETVSPDTDVNSVLSLANKVSELAVLQTHQVPVPQEEFLQAIQRLQIAVEGPAHYVARKRHEPNEYAATLLAIDSGVLEALVDNGRKPLSAQELAKKSKTDPLLITRFMRILTAIALFDEVDLDLYRSNEISEWLARPGQADGYRLIARWILPITSNVSSLWKTDRLFQFPDESKGEHNPFIETFKTTQWDMLRKDPDLKRAFDSYMPIRRNGLRVPWYEIYPAATELDIQGYSEQHEPPLLVDVGGNTGYESASFKAANPHIKGRAVVQDLAETLNSSVAPEGVERQVYDCFTPQPIKGARAYFMKALLHDFDDAESRRLLRHTVDAMGPESSLLIDDWVLPDTNAPVAGGTYDIMMWLLLSGMERSEGQWRALLESLGLEIKRIWRKEGVGEGVIEAKKR</sequence>
<keyword evidence="8" id="KW-1185">Reference proteome</keyword>
<evidence type="ECO:0000259" key="6">
    <source>
        <dbReference type="Pfam" id="PF08100"/>
    </source>
</evidence>
<evidence type="ECO:0000256" key="3">
    <source>
        <dbReference type="ARBA" id="ARBA00022691"/>
    </source>
</evidence>
<accession>A0A132B1W6</accession>
<dbReference type="Gene3D" id="3.40.50.150">
    <property type="entry name" value="Vaccinia Virus protein VP39"/>
    <property type="match status" value="1"/>
</dbReference>
<feature type="domain" description="O-methyltransferase C-terminal" evidence="5">
    <location>
        <begin position="257"/>
        <end position="397"/>
    </location>
</feature>
<dbReference type="InterPro" id="IPR029063">
    <property type="entry name" value="SAM-dependent_MTases_sf"/>
</dbReference>
<dbReference type="InterPro" id="IPR001077">
    <property type="entry name" value="COMT_C"/>
</dbReference>
<protein>
    <submittedName>
        <fullName evidence="7">S-adenosyl-L-methionine-dependent methyltransferase</fullName>
    </submittedName>
</protein>
<dbReference type="KEGG" id="psco:LY89DRAFT_790591"/>
<dbReference type="AlphaFoldDB" id="A0A132B1W6"/>
<dbReference type="PANTHER" id="PTHR43712:SF11">
    <property type="entry name" value="O-METHYLTRANSFERASE (AFU_ORTHOLOGUE AFUA_2G17820)-RELATED"/>
    <property type="match status" value="1"/>
</dbReference>
<dbReference type="PROSITE" id="PS51683">
    <property type="entry name" value="SAM_OMT_II"/>
    <property type="match status" value="1"/>
</dbReference>
<feature type="region of interest" description="Disordered" evidence="4">
    <location>
        <begin position="1"/>
        <end position="23"/>
    </location>
</feature>
<dbReference type="GO" id="GO:0046983">
    <property type="term" value="F:protein dimerization activity"/>
    <property type="evidence" value="ECO:0007669"/>
    <property type="project" value="InterPro"/>
</dbReference>
<dbReference type="OrthoDB" id="1535081at2759"/>
<dbReference type="InterPro" id="IPR036388">
    <property type="entry name" value="WH-like_DNA-bd_sf"/>
</dbReference>
<dbReference type="GeneID" id="28833113"/>
<keyword evidence="3" id="KW-0949">S-adenosyl-L-methionine</keyword>
<evidence type="ECO:0000313" key="7">
    <source>
        <dbReference type="EMBL" id="KUJ06291.1"/>
    </source>
</evidence>
<dbReference type="SUPFAM" id="SSF53335">
    <property type="entry name" value="S-adenosyl-L-methionine-dependent methyltransferases"/>
    <property type="match status" value="1"/>
</dbReference>
<dbReference type="SUPFAM" id="SSF46785">
    <property type="entry name" value="Winged helix' DNA-binding domain"/>
    <property type="match status" value="1"/>
</dbReference>
<evidence type="ECO:0000256" key="4">
    <source>
        <dbReference type="SAM" id="MobiDB-lite"/>
    </source>
</evidence>
<dbReference type="InterPro" id="IPR036390">
    <property type="entry name" value="WH_DNA-bd_sf"/>
</dbReference>
<dbReference type="GO" id="GO:0008171">
    <property type="term" value="F:O-methyltransferase activity"/>
    <property type="evidence" value="ECO:0007669"/>
    <property type="project" value="InterPro"/>
</dbReference>
<reference evidence="7 8" key="1">
    <citation type="submission" date="2015-10" db="EMBL/GenBank/DDBJ databases">
        <title>Full genome of DAOMC 229536 Phialocephala scopiformis, a fungal endophyte of spruce producing the potent anti-insectan compound rugulosin.</title>
        <authorList>
            <consortium name="DOE Joint Genome Institute"/>
            <person name="Walker A.K."/>
            <person name="Frasz S.L."/>
            <person name="Seifert K.A."/>
            <person name="Miller J.D."/>
            <person name="Mondo S.J."/>
            <person name="Labutti K."/>
            <person name="Lipzen A."/>
            <person name="Dockter R."/>
            <person name="Kennedy M."/>
            <person name="Grigoriev I.V."/>
            <person name="Spatafora J.W."/>
        </authorList>
    </citation>
    <scope>NUCLEOTIDE SEQUENCE [LARGE SCALE GENOMIC DNA]</scope>
    <source>
        <strain evidence="7 8">CBS 120377</strain>
    </source>
</reference>
<organism evidence="7 8">
    <name type="scientific">Mollisia scopiformis</name>
    <name type="common">Conifer needle endophyte fungus</name>
    <name type="synonym">Phialocephala scopiformis</name>
    <dbReference type="NCBI Taxonomy" id="149040"/>
    <lineage>
        <taxon>Eukaryota</taxon>
        <taxon>Fungi</taxon>
        <taxon>Dikarya</taxon>
        <taxon>Ascomycota</taxon>
        <taxon>Pezizomycotina</taxon>
        <taxon>Leotiomycetes</taxon>
        <taxon>Helotiales</taxon>
        <taxon>Mollisiaceae</taxon>
        <taxon>Mollisia</taxon>
    </lineage>
</organism>